<dbReference type="EMBL" id="KQ981958">
    <property type="protein sequence ID" value="KYN31991.1"/>
    <property type="molecule type" value="Genomic_DNA"/>
</dbReference>
<keyword evidence="3" id="KW-1185">Reference proteome</keyword>
<keyword evidence="1" id="KW-0812">Transmembrane</keyword>
<organism evidence="2 3">
    <name type="scientific">Trachymyrmex septentrionalis</name>
    <dbReference type="NCBI Taxonomy" id="34720"/>
    <lineage>
        <taxon>Eukaryota</taxon>
        <taxon>Metazoa</taxon>
        <taxon>Ecdysozoa</taxon>
        <taxon>Arthropoda</taxon>
        <taxon>Hexapoda</taxon>
        <taxon>Insecta</taxon>
        <taxon>Pterygota</taxon>
        <taxon>Neoptera</taxon>
        <taxon>Endopterygota</taxon>
        <taxon>Hymenoptera</taxon>
        <taxon>Apocrita</taxon>
        <taxon>Aculeata</taxon>
        <taxon>Formicoidea</taxon>
        <taxon>Formicidae</taxon>
        <taxon>Myrmicinae</taxon>
        <taxon>Trachymyrmex</taxon>
    </lineage>
</organism>
<feature type="transmembrane region" description="Helical" evidence="1">
    <location>
        <begin position="37"/>
        <end position="63"/>
    </location>
</feature>
<reference evidence="2 3" key="1">
    <citation type="submission" date="2016-03" db="EMBL/GenBank/DDBJ databases">
        <title>Trachymyrmex septentrionalis WGS genome.</title>
        <authorList>
            <person name="Nygaard S."/>
            <person name="Hu H."/>
            <person name="Boomsma J."/>
            <person name="Zhang G."/>
        </authorList>
    </citation>
    <scope>NUCLEOTIDE SEQUENCE [LARGE SCALE GENOMIC DNA]</scope>
    <source>
        <strain evidence="2">Tsep2-gDNA-1</strain>
        <tissue evidence="2">Whole body</tissue>
    </source>
</reference>
<evidence type="ECO:0000313" key="2">
    <source>
        <dbReference type="EMBL" id="KYN31991.1"/>
    </source>
</evidence>
<dbReference type="KEGG" id="tsep:108754853"/>
<gene>
    <name evidence="2" type="ORF">ALC56_13744</name>
</gene>
<accession>A0A195EV12</accession>
<keyword evidence="1" id="KW-0472">Membrane</keyword>
<evidence type="ECO:0000313" key="3">
    <source>
        <dbReference type="Proteomes" id="UP000078541"/>
    </source>
</evidence>
<sequence>MDDTRLYKYYRTSGYGLNSLIYRFLIADYNLRRFFNLSVYCGAVTFVTFIFVVIMAICSITGLNMMTLNNTLFRELFEKAEKKLPRMESVVSIIPPYKCIHKHLQRMNVFQEKTKKMLRKEQLELEIMNSKMSCIEKLLKPEEQSEWRRSRSPKVYHRSINIEASK</sequence>
<dbReference type="AlphaFoldDB" id="A0A195EV12"/>
<evidence type="ECO:0000256" key="1">
    <source>
        <dbReference type="SAM" id="Phobius"/>
    </source>
</evidence>
<protein>
    <submittedName>
        <fullName evidence="2">Uncharacterized protein</fullName>
    </submittedName>
</protein>
<proteinExistence type="predicted"/>
<keyword evidence="1" id="KW-1133">Transmembrane helix</keyword>
<dbReference type="Proteomes" id="UP000078541">
    <property type="component" value="Unassembled WGS sequence"/>
</dbReference>
<name>A0A195EV12_9HYME</name>
<dbReference type="OrthoDB" id="7666864at2759"/>